<accession>A0A1E1WGC5</accession>
<organism evidence="1">
    <name type="scientific">Pectinophora gossypiella</name>
    <name type="common">Cotton pink bollworm</name>
    <name type="synonym">Depressaria gossypiella</name>
    <dbReference type="NCBI Taxonomy" id="13191"/>
    <lineage>
        <taxon>Eukaryota</taxon>
        <taxon>Metazoa</taxon>
        <taxon>Ecdysozoa</taxon>
        <taxon>Arthropoda</taxon>
        <taxon>Hexapoda</taxon>
        <taxon>Insecta</taxon>
        <taxon>Pterygota</taxon>
        <taxon>Neoptera</taxon>
        <taxon>Endopterygota</taxon>
        <taxon>Lepidoptera</taxon>
        <taxon>Glossata</taxon>
        <taxon>Ditrysia</taxon>
        <taxon>Gelechioidea</taxon>
        <taxon>Gelechiidae</taxon>
        <taxon>Apatetrinae</taxon>
        <taxon>Pectinophora</taxon>
    </lineage>
</organism>
<proteinExistence type="predicted"/>
<name>A0A1E1WGC5_PECGO</name>
<dbReference type="OrthoDB" id="7274846at2759"/>
<dbReference type="AlphaFoldDB" id="A0A1E1WGC5"/>
<reference evidence="1" key="1">
    <citation type="submission" date="2015-09" db="EMBL/GenBank/DDBJ databases">
        <title>De novo assembly of Pectinophora gossypiella (Pink Bollworm) gut transcriptome.</title>
        <authorList>
            <person name="Tassone E.E."/>
        </authorList>
    </citation>
    <scope>NUCLEOTIDE SEQUENCE</scope>
</reference>
<evidence type="ECO:0000313" key="1">
    <source>
        <dbReference type="EMBL" id="JAT85966.1"/>
    </source>
</evidence>
<protein>
    <submittedName>
        <fullName evidence="1">Uncharacterized protein</fullName>
    </submittedName>
</protein>
<feature type="non-terminal residue" evidence="1">
    <location>
        <position position="1"/>
    </location>
</feature>
<gene>
    <name evidence="1" type="ORF">g.19502</name>
</gene>
<dbReference type="EMBL" id="GDQN01005088">
    <property type="protein sequence ID" value="JAT85966.1"/>
    <property type="molecule type" value="Transcribed_RNA"/>
</dbReference>
<sequence length="99" mass="11120">EAPADHYLDDLRPIVSKMSPESCAAIAVKLDSLTGERSYTTPDLLTLIKSLLHERDSMQNIDRTVRAAKEVRLGKRMNKVHPELKGRQATVSFIVESKM</sequence>